<dbReference type="WBParaSite" id="RSKR_0000924100.1">
    <property type="protein sequence ID" value="RSKR_0000924100.1"/>
    <property type="gene ID" value="RSKR_0000924100"/>
</dbReference>
<evidence type="ECO:0000313" key="1">
    <source>
        <dbReference type="Proteomes" id="UP000095286"/>
    </source>
</evidence>
<sequence length="181" mass="20513">MQIVCVLATTAFLFSTTLGQSTRENPNLKFLDTQYFDEYSNRPNSAFPGGSPQFDSNNNANNPNGVLTDDAQNALNYQRIQAAYALNPDPTAGQIFTNNIYGYNYAINNQPPTFNGNATLYLPPEQRNNRRKRNIIELRERSRNLRKKRQAITGSDTFQGTAYANQGFDYLSFTLTNHFVF</sequence>
<dbReference type="Proteomes" id="UP000095286">
    <property type="component" value="Unplaced"/>
</dbReference>
<accession>A0AC35UB02</accession>
<name>A0AC35UB02_9BILA</name>
<evidence type="ECO:0000313" key="2">
    <source>
        <dbReference type="WBParaSite" id="RSKR_0000924100.1"/>
    </source>
</evidence>
<organism evidence="1 2">
    <name type="scientific">Rhabditophanes sp. KR3021</name>
    <dbReference type="NCBI Taxonomy" id="114890"/>
    <lineage>
        <taxon>Eukaryota</taxon>
        <taxon>Metazoa</taxon>
        <taxon>Ecdysozoa</taxon>
        <taxon>Nematoda</taxon>
        <taxon>Chromadorea</taxon>
        <taxon>Rhabditida</taxon>
        <taxon>Tylenchina</taxon>
        <taxon>Panagrolaimomorpha</taxon>
        <taxon>Strongyloidoidea</taxon>
        <taxon>Alloionematidae</taxon>
        <taxon>Rhabditophanes</taxon>
    </lineage>
</organism>
<protein>
    <submittedName>
        <fullName evidence="2">Uncharacterized protein</fullName>
    </submittedName>
</protein>
<proteinExistence type="predicted"/>
<reference evidence="2" key="1">
    <citation type="submission" date="2016-11" db="UniProtKB">
        <authorList>
            <consortium name="WormBaseParasite"/>
        </authorList>
    </citation>
    <scope>IDENTIFICATION</scope>
    <source>
        <strain evidence="2">KR3021</strain>
    </source>
</reference>